<dbReference type="EMBL" id="BARV01018746">
    <property type="protein sequence ID" value="GAI23154.1"/>
    <property type="molecule type" value="Genomic_DNA"/>
</dbReference>
<name>X1NWW4_9ZZZZ</name>
<accession>X1NWW4</accession>
<comment type="caution">
    <text evidence="1">The sequence shown here is derived from an EMBL/GenBank/DDBJ whole genome shotgun (WGS) entry which is preliminary data.</text>
</comment>
<gene>
    <name evidence="1" type="ORF">S06H3_31635</name>
</gene>
<sequence length="33" mass="3871">GVKNWAFLRLVELLPPDYLLDRFAHACLSRKLD</sequence>
<evidence type="ECO:0000313" key="1">
    <source>
        <dbReference type="EMBL" id="GAI23154.1"/>
    </source>
</evidence>
<reference evidence="1" key="1">
    <citation type="journal article" date="2014" name="Front. Microbiol.">
        <title>High frequency of phylogenetically diverse reductive dehalogenase-homologous genes in deep subseafloor sedimentary metagenomes.</title>
        <authorList>
            <person name="Kawai M."/>
            <person name="Futagami T."/>
            <person name="Toyoda A."/>
            <person name="Takaki Y."/>
            <person name="Nishi S."/>
            <person name="Hori S."/>
            <person name="Arai W."/>
            <person name="Tsubouchi T."/>
            <person name="Morono Y."/>
            <person name="Uchiyama I."/>
            <person name="Ito T."/>
            <person name="Fujiyama A."/>
            <person name="Inagaki F."/>
            <person name="Takami H."/>
        </authorList>
    </citation>
    <scope>NUCLEOTIDE SEQUENCE</scope>
    <source>
        <strain evidence="1">Expedition CK06-06</strain>
    </source>
</reference>
<feature type="non-terminal residue" evidence="1">
    <location>
        <position position="1"/>
    </location>
</feature>
<proteinExistence type="predicted"/>
<protein>
    <submittedName>
        <fullName evidence="1">Uncharacterized protein</fullName>
    </submittedName>
</protein>
<dbReference type="AlphaFoldDB" id="X1NWW4"/>
<organism evidence="1">
    <name type="scientific">marine sediment metagenome</name>
    <dbReference type="NCBI Taxonomy" id="412755"/>
    <lineage>
        <taxon>unclassified sequences</taxon>
        <taxon>metagenomes</taxon>
        <taxon>ecological metagenomes</taxon>
    </lineage>
</organism>